<evidence type="ECO:0000313" key="2">
    <source>
        <dbReference type="EMBL" id="OAY35221.1"/>
    </source>
</evidence>
<dbReference type="Pfam" id="PF11264">
    <property type="entry name" value="ThylakoidFormat"/>
    <property type="match status" value="1"/>
</dbReference>
<proteinExistence type="predicted"/>
<dbReference type="GO" id="GO:0010027">
    <property type="term" value="P:thylakoid membrane organization"/>
    <property type="evidence" value="ECO:0000318"/>
    <property type="project" value="GO_Central"/>
</dbReference>
<gene>
    <name evidence="2" type="ORF">MANES_12G082100</name>
</gene>
<dbReference type="AlphaFoldDB" id="A0A2C9UUD9"/>
<reference evidence="2" key="1">
    <citation type="submission" date="2016-02" db="EMBL/GenBank/DDBJ databases">
        <title>WGS assembly of Manihot esculenta.</title>
        <authorList>
            <person name="Bredeson J.V."/>
            <person name="Prochnik S.E."/>
            <person name="Lyons J.B."/>
            <person name="Schmutz J."/>
            <person name="Grimwood J."/>
            <person name="Vrebalov J."/>
            <person name="Bart R.S."/>
            <person name="Amuge T."/>
            <person name="Ferguson M.E."/>
            <person name="Green R."/>
            <person name="Putnam N."/>
            <person name="Stites J."/>
            <person name="Rounsley S."/>
            <person name="Rokhsar D.S."/>
        </authorList>
    </citation>
    <scope>NUCLEOTIDE SEQUENCE [LARGE SCALE GENOMIC DNA]</scope>
    <source>
        <tissue evidence="2">Leaf</tissue>
    </source>
</reference>
<dbReference type="PANTHER" id="PTHR34793">
    <property type="entry name" value="PROTEIN THYLAKOID FORMATION 1, CHLOROPLASTIC"/>
    <property type="match status" value="1"/>
</dbReference>
<organism evidence="2">
    <name type="scientific">Manihot esculenta</name>
    <name type="common">Cassava</name>
    <name type="synonym">Jatropha manihot</name>
    <dbReference type="NCBI Taxonomy" id="3983"/>
    <lineage>
        <taxon>Eukaryota</taxon>
        <taxon>Viridiplantae</taxon>
        <taxon>Streptophyta</taxon>
        <taxon>Embryophyta</taxon>
        <taxon>Tracheophyta</taxon>
        <taxon>Spermatophyta</taxon>
        <taxon>Magnoliopsida</taxon>
        <taxon>eudicotyledons</taxon>
        <taxon>Gunneridae</taxon>
        <taxon>Pentapetalae</taxon>
        <taxon>rosids</taxon>
        <taxon>fabids</taxon>
        <taxon>Malpighiales</taxon>
        <taxon>Euphorbiaceae</taxon>
        <taxon>Crotonoideae</taxon>
        <taxon>Manihoteae</taxon>
        <taxon>Manihot</taxon>
    </lineage>
</organism>
<evidence type="ECO:0000256" key="1">
    <source>
        <dbReference type="ARBA" id="ARBA00023054"/>
    </source>
</evidence>
<dbReference type="GO" id="GO:0045037">
    <property type="term" value="P:protein import into chloroplast stroma"/>
    <property type="evidence" value="ECO:0000318"/>
    <property type="project" value="GO_Central"/>
</dbReference>
<keyword evidence="1" id="KW-0175">Coiled coil</keyword>
<accession>A0A2C9UUD9</accession>
<dbReference type="GO" id="GO:0010207">
    <property type="term" value="P:photosystem II assembly"/>
    <property type="evidence" value="ECO:0007669"/>
    <property type="project" value="InterPro"/>
</dbReference>
<dbReference type="STRING" id="3983.A0A2C9UUD9"/>
<dbReference type="EMBL" id="CM004398">
    <property type="protein sequence ID" value="OAY35221.1"/>
    <property type="molecule type" value="Genomic_DNA"/>
</dbReference>
<name>A0A2C9UUD9_MANES</name>
<dbReference type="InterPro" id="IPR017499">
    <property type="entry name" value="Thf1"/>
</dbReference>
<dbReference type="GO" id="GO:0045038">
    <property type="term" value="P:protein import into chloroplast thylakoid membrane"/>
    <property type="evidence" value="ECO:0000318"/>
    <property type="project" value="GO_Central"/>
</dbReference>
<dbReference type="PANTHER" id="PTHR34793:SF1">
    <property type="entry name" value="PROTEIN THYLAKOID FORMATION 1, CHLOROPLASTIC"/>
    <property type="match status" value="1"/>
</dbReference>
<sequence>MIVKSIHKCLKEDPEQYRNDATNLEDWTRSQTAASLVDFSSGEGEVEGILKDIAERAGNENFSYSCFSIGLFRLLELSNATESTILEKLCAALNINKRSGILLHFSWFCKNNKLFIGLAFSSYCNLLNRKIEQVKILKKKKREEWAETQKANEAVKNCLGEHQYVR</sequence>
<protein>
    <submittedName>
        <fullName evidence="2">Uncharacterized protein</fullName>
    </submittedName>
</protein>